<dbReference type="InterPro" id="IPR006675">
    <property type="entry name" value="HDIG_dom"/>
</dbReference>
<reference evidence="4" key="1">
    <citation type="submission" date="2018-06" db="EMBL/GenBank/DDBJ databases">
        <authorList>
            <person name="Zhirakovskaya E."/>
        </authorList>
    </citation>
    <scope>NUCLEOTIDE SEQUENCE</scope>
</reference>
<keyword evidence="1" id="KW-0597">Phosphoprotein</keyword>
<evidence type="ECO:0000259" key="2">
    <source>
        <dbReference type="PROSITE" id="PS50109"/>
    </source>
</evidence>
<dbReference type="SUPFAM" id="SSF47384">
    <property type="entry name" value="Homodimeric domain of signal transducing histidine kinase"/>
    <property type="match status" value="1"/>
</dbReference>
<dbReference type="Pfam" id="PF02518">
    <property type="entry name" value="HATPase_c"/>
    <property type="match status" value="1"/>
</dbReference>
<gene>
    <name evidence="4" type="ORF">MNBD_GAMMA05-1293</name>
</gene>
<dbReference type="AlphaFoldDB" id="A0A3B0WZN5"/>
<evidence type="ECO:0000313" key="4">
    <source>
        <dbReference type="EMBL" id="VAW54699.1"/>
    </source>
</evidence>
<dbReference type="Gene3D" id="3.30.450.40">
    <property type="match status" value="1"/>
</dbReference>
<dbReference type="InterPro" id="IPR003594">
    <property type="entry name" value="HATPase_dom"/>
</dbReference>
<dbReference type="InterPro" id="IPR005467">
    <property type="entry name" value="His_kinase_dom"/>
</dbReference>
<dbReference type="EMBL" id="UOFE01000043">
    <property type="protein sequence ID" value="VAW54699.1"/>
    <property type="molecule type" value="Genomic_DNA"/>
</dbReference>
<dbReference type="PROSITE" id="PS50109">
    <property type="entry name" value="HIS_KIN"/>
    <property type="match status" value="1"/>
</dbReference>
<dbReference type="InterPro" id="IPR052340">
    <property type="entry name" value="RNase_Y/CdgJ"/>
</dbReference>
<dbReference type="SUPFAM" id="SSF109604">
    <property type="entry name" value="HD-domain/PDEase-like"/>
    <property type="match status" value="1"/>
</dbReference>
<feature type="domain" description="Histidine kinase" evidence="2">
    <location>
        <begin position="518"/>
        <end position="728"/>
    </location>
</feature>
<dbReference type="Gene3D" id="1.10.3210.10">
    <property type="entry name" value="Hypothetical protein af1432"/>
    <property type="match status" value="1"/>
</dbReference>
<dbReference type="SUPFAM" id="SSF55874">
    <property type="entry name" value="ATPase domain of HSP90 chaperone/DNA topoisomerase II/histidine kinase"/>
    <property type="match status" value="1"/>
</dbReference>
<protein>
    <recommendedName>
        <fullName evidence="5">Histidine kinase</fullName>
    </recommendedName>
</protein>
<dbReference type="Gene3D" id="1.10.287.130">
    <property type="match status" value="1"/>
</dbReference>
<dbReference type="InterPro" id="IPR029016">
    <property type="entry name" value="GAF-like_dom_sf"/>
</dbReference>
<dbReference type="PANTHER" id="PTHR33525">
    <property type="match status" value="1"/>
</dbReference>
<sequence>MNQKAKQILQKTDVDKLPSLPHVLLHLLEICHKETLSFDELATVLRRDPGLYTRVYSVCNRNQCNKNASINRSADTAQSAEQTLQQLGINTIKSIAITATVQQFFSRTSIERTEFLKQHWQHSLYCANVAQSIAKHCDYADANEAYSTGLLHDIGQLVLETAYPDKYTVTFAQLSEDEYFHTLEQDEFETTHQEVGAELLKKHGANSFIYDAILYHHEAAEQILDAHPLVKIINLANMLTSSDFKEEDQQVFDDAELLLGIQKPLLLEILEKSQERIKNTANSLEIMLAVDGMDGESAKQQIASDEFKQVQLAEQVRNIALLDGIHQHLSRNHDYDKDTPNNSHDENKKALLNIVSQHVGILFGVSQCILFLYDAASDSVKAVSADSQPPQLADITIPLKPGRSLVTDALLNKQAEHSFDEEPTADNTSQLSIIDRQLIGITEQAGMICLPMMMNNAAIGTLIFGVDEKQYISLLKQLPLLTRFVNEIAHTISVSILTKNAAGHGPDQTAQLEQKIREVLHEVRNPLSIMNNYLGILSYKLESDKPAQEDVQTIKSEIERISQILNGLTENETSTNETSPIDINAIIADLTHVFQTSLFASRNIQVSLDLDERINTLQSNANALKQIYTNLIKNAVEALPANGQLMVYTQDYVNVDGKEHIELSVADNGPGINDDVLPKLFSPVETTKGGDHAGLGLTIVKNLVGELHGSISCRSSDKGTSFHILLPK</sequence>
<dbReference type="Gene3D" id="3.30.565.10">
    <property type="entry name" value="Histidine kinase-like ATPase, C-terminal domain"/>
    <property type="match status" value="1"/>
</dbReference>
<proteinExistence type="predicted"/>
<dbReference type="InterPro" id="IPR036097">
    <property type="entry name" value="HisK_dim/P_sf"/>
</dbReference>
<dbReference type="InterPro" id="IPR013976">
    <property type="entry name" value="HDOD"/>
</dbReference>
<evidence type="ECO:0008006" key="5">
    <source>
        <dbReference type="Google" id="ProtNLM"/>
    </source>
</evidence>
<dbReference type="SMART" id="SM00388">
    <property type="entry name" value="HisKA"/>
    <property type="match status" value="1"/>
</dbReference>
<dbReference type="PROSITE" id="PS51833">
    <property type="entry name" value="HDOD"/>
    <property type="match status" value="1"/>
</dbReference>
<dbReference type="PRINTS" id="PR00344">
    <property type="entry name" value="BCTRLSENSOR"/>
</dbReference>
<evidence type="ECO:0000259" key="3">
    <source>
        <dbReference type="PROSITE" id="PS51833"/>
    </source>
</evidence>
<accession>A0A3B0WZN5</accession>
<evidence type="ECO:0000256" key="1">
    <source>
        <dbReference type="ARBA" id="ARBA00022553"/>
    </source>
</evidence>
<organism evidence="4">
    <name type="scientific">hydrothermal vent metagenome</name>
    <dbReference type="NCBI Taxonomy" id="652676"/>
    <lineage>
        <taxon>unclassified sequences</taxon>
        <taxon>metagenomes</taxon>
        <taxon>ecological metagenomes</taxon>
    </lineage>
</organism>
<dbReference type="InterPro" id="IPR003661">
    <property type="entry name" value="HisK_dim/P_dom"/>
</dbReference>
<dbReference type="Pfam" id="PF08668">
    <property type="entry name" value="HDOD"/>
    <property type="match status" value="1"/>
</dbReference>
<feature type="domain" description="HDOD" evidence="3">
    <location>
        <begin position="17"/>
        <end position="219"/>
    </location>
</feature>
<dbReference type="SUPFAM" id="SSF55781">
    <property type="entry name" value="GAF domain-like"/>
    <property type="match status" value="1"/>
</dbReference>
<name>A0A3B0WZN5_9ZZZZ</name>
<dbReference type="PANTHER" id="PTHR33525:SF3">
    <property type="entry name" value="RIBONUCLEASE Y"/>
    <property type="match status" value="1"/>
</dbReference>
<dbReference type="GO" id="GO:0000155">
    <property type="term" value="F:phosphorelay sensor kinase activity"/>
    <property type="evidence" value="ECO:0007669"/>
    <property type="project" value="InterPro"/>
</dbReference>
<dbReference type="SMART" id="SM00387">
    <property type="entry name" value="HATPase_c"/>
    <property type="match status" value="1"/>
</dbReference>
<dbReference type="InterPro" id="IPR036890">
    <property type="entry name" value="HATPase_C_sf"/>
</dbReference>
<dbReference type="InterPro" id="IPR004358">
    <property type="entry name" value="Sig_transdc_His_kin-like_C"/>
</dbReference>
<dbReference type="CDD" id="cd00082">
    <property type="entry name" value="HisKA"/>
    <property type="match status" value="1"/>
</dbReference>
<dbReference type="NCBIfam" id="TIGR00277">
    <property type="entry name" value="HDIG"/>
    <property type="match status" value="1"/>
</dbReference>
<dbReference type="Pfam" id="PF00512">
    <property type="entry name" value="HisKA"/>
    <property type="match status" value="1"/>
</dbReference>